<gene>
    <name evidence="8" type="ORF">OSV15_02025</name>
</gene>
<reference evidence="8" key="1">
    <citation type="submission" date="2022-11" db="EMBL/GenBank/DDBJ databases">
        <title>Genomic of Pseudomonas TF18.</title>
        <authorList>
            <person name="Liu T."/>
        </authorList>
    </citation>
    <scope>NUCLEOTIDE SEQUENCE</scope>
    <source>
        <strain evidence="8">TF18</strain>
    </source>
</reference>
<evidence type="ECO:0000256" key="3">
    <source>
        <dbReference type="ARBA" id="ARBA00022692"/>
    </source>
</evidence>
<evidence type="ECO:0000256" key="6">
    <source>
        <dbReference type="SAM" id="Phobius"/>
    </source>
</evidence>
<dbReference type="AlphaFoldDB" id="A0AA47HZC0"/>
<dbReference type="Proteomes" id="UP001164632">
    <property type="component" value="Chromosome"/>
</dbReference>
<keyword evidence="4 6" id="KW-1133">Transmembrane helix</keyword>
<dbReference type="Pfam" id="PF09678">
    <property type="entry name" value="Caa3_CtaG"/>
    <property type="match status" value="1"/>
</dbReference>
<evidence type="ECO:0000313" key="9">
    <source>
        <dbReference type="Proteomes" id="UP001164632"/>
    </source>
</evidence>
<dbReference type="GO" id="GO:0005886">
    <property type="term" value="C:plasma membrane"/>
    <property type="evidence" value="ECO:0007669"/>
    <property type="project" value="UniProtKB-SubCell"/>
</dbReference>
<evidence type="ECO:0000256" key="7">
    <source>
        <dbReference type="SAM" id="SignalP"/>
    </source>
</evidence>
<sequence length="210" mass="21910">MRRLALVLGLLTLAAAWLGPLPALAEHTFAAHMGMHVLVVAVAAPLLALGVAGGPLDPARCRPALFAPALASLVEMLVVWAWHAPALHHAARHGTALLVLEQGSYLAVGLLLWLSAFGGTRQQRRERAPAGIAGLLLTSMHMTLLGVLLALAGRPLYLHAGPPAFGLSPLQDQHLGGVIMLVYGGISYLLGGLLLLAGLLRKESDLASAR</sequence>
<feature type="signal peptide" evidence="7">
    <location>
        <begin position="1"/>
        <end position="25"/>
    </location>
</feature>
<keyword evidence="2" id="KW-1003">Cell membrane</keyword>
<feature type="transmembrane region" description="Helical" evidence="6">
    <location>
        <begin position="35"/>
        <end position="52"/>
    </location>
</feature>
<dbReference type="EMBL" id="CP113257">
    <property type="protein sequence ID" value="WAE52995.1"/>
    <property type="molecule type" value="Genomic_DNA"/>
</dbReference>
<comment type="subcellular location">
    <subcellularLocation>
        <location evidence="1">Cell membrane</location>
        <topology evidence="1">Multi-pass membrane protein</topology>
    </subcellularLocation>
</comment>
<dbReference type="InterPro" id="IPR019108">
    <property type="entry name" value="Caa3_assmbl_CtaG-rel"/>
</dbReference>
<feature type="transmembrane region" description="Helical" evidence="6">
    <location>
        <begin position="103"/>
        <end position="120"/>
    </location>
</feature>
<feature type="transmembrane region" description="Helical" evidence="6">
    <location>
        <begin position="64"/>
        <end position="83"/>
    </location>
</feature>
<organism evidence="8 9">
    <name type="scientific">Stutzerimonas frequens</name>
    <dbReference type="NCBI Taxonomy" id="2968969"/>
    <lineage>
        <taxon>Bacteria</taxon>
        <taxon>Pseudomonadati</taxon>
        <taxon>Pseudomonadota</taxon>
        <taxon>Gammaproteobacteria</taxon>
        <taxon>Pseudomonadales</taxon>
        <taxon>Pseudomonadaceae</taxon>
        <taxon>Stutzerimonas</taxon>
    </lineage>
</organism>
<evidence type="ECO:0000256" key="4">
    <source>
        <dbReference type="ARBA" id="ARBA00022989"/>
    </source>
</evidence>
<keyword evidence="7" id="KW-0732">Signal</keyword>
<protein>
    <submittedName>
        <fullName evidence="8">Cytochrome c oxidase assembly protein</fullName>
    </submittedName>
</protein>
<keyword evidence="5 6" id="KW-0472">Membrane</keyword>
<proteinExistence type="predicted"/>
<feature type="chain" id="PRO_5041418797" evidence="7">
    <location>
        <begin position="26"/>
        <end position="210"/>
    </location>
</feature>
<evidence type="ECO:0000313" key="8">
    <source>
        <dbReference type="EMBL" id="WAE52995.1"/>
    </source>
</evidence>
<evidence type="ECO:0000256" key="5">
    <source>
        <dbReference type="ARBA" id="ARBA00023136"/>
    </source>
</evidence>
<keyword evidence="3 6" id="KW-0812">Transmembrane</keyword>
<feature type="transmembrane region" description="Helical" evidence="6">
    <location>
        <begin position="177"/>
        <end position="200"/>
    </location>
</feature>
<name>A0AA47HZC0_9GAMM</name>
<evidence type="ECO:0000256" key="1">
    <source>
        <dbReference type="ARBA" id="ARBA00004651"/>
    </source>
</evidence>
<evidence type="ECO:0000256" key="2">
    <source>
        <dbReference type="ARBA" id="ARBA00022475"/>
    </source>
</evidence>
<accession>A0AA47HZC0</accession>
<feature type="transmembrane region" description="Helical" evidence="6">
    <location>
        <begin position="132"/>
        <end position="157"/>
    </location>
</feature>
<dbReference type="RefSeq" id="WP_267931896.1">
    <property type="nucleotide sequence ID" value="NZ_CP113257.1"/>
</dbReference>